<reference evidence="2 3" key="1">
    <citation type="submission" date="2019-09" db="EMBL/GenBank/DDBJ databases">
        <title>The hologenome of the rock-dwelling lichen Lasallia pustulata.</title>
        <authorList>
            <person name="Greshake Tzovaras B."/>
            <person name="Segers F."/>
            <person name="Bicker A."/>
            <person name="Dal Grande F."/>
            <person name="Otte J."/>
            <person name="Hankeln T."/>
            <person name="Schmitt I."/>
            <person name="Ebersberger I."/>
        </authorList>
    </citation>
    <scope>NUCLEOTIDE SEQUENCE [LARGE SCALE GENOMIC DNA]</scope>
    <source>
        <strain evidence="2">A1-1</strain>
    </source>
</reference>
<evidence type="ECO:0000256" key="1">
    <source>
        <dbReference type="SAM" id="MobiDB-lite"/>
    </source>
</evidence>
<feature type="compositionally biased region" description="Pro residues" evidence="1">
    <location>
        <begin position="7"/>
        <end position="48"/>
    </location>
</feature>
<dbReference type="PANTHER" id="PTHR33321">
    <property type="match status" value="1"/>
</dbReference>
<dbReference type="AlphaFoldDB" id="A0A5M8PDP3"/>
<dbReference type="InterPro" id="IPR007541">
    <property type="entry name" value="Uncharacterised_BSP"/>
</dbReference>
<accession>A0A5M8PDP3</accession>
<dbReference type="Proteomes" id="UP000324767">
    <property type="component" value="Unassembled WGS sequence"/>
</dbReference>
<evidence type="ECO:0008006" key="4">
    <source>
        <dbReference type="Google" id="ProtNLM"/>
    </source>
</evidence>
<dbReference type="PANTHER" id="PTHR33321:SF12">
    <property type="entry name" value="PLANT BASIC SECRETORY PROTEIN (BSP) FAMILY PROTEIN"/>
    <property type="match status" value="1"/>
</dbReference>
<proteinExistence type="predicted"/>
<name>A0A5M8PDP3_9LECA</name>
<comment type="caution">
    <text evidence="2">The sequence shown here is derived from an EMBL/GenBank/DDBJ whole genome shotgun (WGS) entry which is preliminary data.</text>
</comment>
<feature type="region of interest" description="Disordered" evidence="1">
    <location>
        <begin position="1"/>
        <end position="51"/>
    </location>
</feature>
<protein>
    <recommendedName>
        <fullName evidence="4">BSP-domain-containing protein</fullName>
    </recommendedName>
</protein>
<evidence type="ECO:0000313" key="2">
    <source>
        <dbReference type="EMBL" id="KAA6407020.1"/>
    </source>
</evidence>
<organism evidence="2 3">
    <name type="scientific">Lasallia pustulata</name>
    <dbReference type="NCBI Taxonomy" id="136370"/>
    <lineage>
        <taxon>Eukaryota</taxon>
        <taxon>Fungi</taxon>
        <taxon>Dikarya</taxon>
        <taxon>Ascomycota</taxon>
        <taxon>Pezizomycotina</taxon>
        <taxon>Lecanoromycetes</taxon>
        <taxon>OSLEUM clade</taxon>
        <taxon>Umbilicariomycetidae</taxon>
        <taxon>Umbilicariales</taxon>
        <taxon>Umbilicariaceae</taxon>
        <taxon>Lasallia</taxon>
    </lineage>
</organism>
<sequence length="333" mass="36256">MRDQTPSPSPPLSPCRPPPPPNALSHPPKPAPTPPPLLPHPPAPPTAFPSPKLLLKTTELTHPGALIFFTSHNPSAALSSALATVLSTLYHPTRTNAHIPPTRSVTLILRPMDGVAYTTGSDLDRDHKEIHFSLAYIARIPAALREAEIMGVLVHEMVHCWQWAGLGTAPGGLIEGVADFVRLKAGLSPPHWKKEAGGDWDAGYQHTGYFLEWVEGRFGEGSVQRVNARLRGKEYVEGEFWEGLFGKGVEELWAEYGRSLKNGGEETGGVTDEELVLVEREEEVKGDGGEKAEKMGAREKVEKEAGQVAKKKAEGKDTSKTEARDKKPPSYLV</sequence>
<dbReference type="Pfam" id="PF04450">
    <property type="entry name" value="BSP"/>
    <property type="match status" value="1"/>
</dbReference>
<gene>
    <name evidence="2" type="ORF">FRX48_09086</name>
</gene>
<dbReference type="OrthoDB" id="891726at2759"/>
<evidence type="ECO:0000313" key="3">
    <source>
        <dbReference type="Proteomes" id="UP000324767"/>
    </source>
</evidence>
<feature type="region of interest" description="Disordered" evidence="1">
    <location>
        <begin position="280"/>
        <end position="333"/>
    </location>
</feature>
<dbReference type="EMBL" id="VXIT01000020">
    <property type="protein sequence ID" value="KAA6407020.1"/>
    <property type="molecule type" value="Genomic_DNA"/>
</dbReference>